<feature type="region of interest" description="Disordered" evidence="1">
    <location>
        <begin position="367"/>
        <end position="389"/>
    </location>
</feature>
<evidence type="ECO:0000313" key="2">
    <source>
        <dbReference type="EMBL" id="VDP82301.1"/>
    </source>
</evidence>
<feature type="region of interest" description="Disordered" evidence="1">
    <location>
        <begin position="265"/>
        <end position="319"/>
    </location>
</feature>
<feature type="region of interest" description="Disordered" evidence="1">
    <location>
        <begin position="31"/>
        <end position="52"/>
    </location>
</feature>
<protein>
    <submittedName>
        <fullName evidence="2 4">Uncharacterized protein</fullName>
    </submittedName>
</protein>
<reference evidence="2 3" key="2">
    <citation type="submission" date="2018-11" db="EMBL/GenBank/DDBJ databases">
        <authorList>
            <consortium name="Pathogen Informatics"/>
        </authorList>
    </citation>
    <scope>NUCLEOTIDE SEQUENCE [LARGE SCALE GENOMIC DNA]</scope>
    <source>
        <strain evidence="2 3">Egypt</strain>
    </source>
</reference>
<organism evidence="4">
    <name type="scientific">Echinostoma caproni</name>
    <dbReference type="NCBI Taxonomy" id="27848"/>
    <lineage>
        <taxon>Eukaryota</taxon>
        <taxon>Metazoa</taxon>
        <taxon>Spiralia</taxon>
        <taxon>Lophotrochozoa</taxon>
        <taxon>Platyhelminthes</taxon>
        <taxon>Trematoda</taxon>
        <taxon>Digenea</taxon>
        <taxon>Plagiorchiida</taxon>
        <taxon>Echinostomata</taxon>
        <taxon>Echinostomatoidea</taxon>
        <taxon>Echinostomatidae</taxon>
        <taxon>Echinostoma</taxon>
    </lineage>
</organism>
<keyword evidence="3" id="KW-1185">Reference proteome</keyword>
<evidence type="ECO:0000313" key="4">
    <source>
        <dbReference type="WBParaSite" id="ECPE_0000792301-mRNA-1"/>
    </source>
</evidence>
<dbReference type="EMBL" id="UZAN01045249">
    <property type="protein sequence ID" value="VDP82301.1"/>
    <property type="molecule type" value="Genomic_DNA"/>
</dbReference>
<evidence type="ECO:0000256" key="1">
    <source>
        <dbReference type="SAM" id="MobiDB-lite"/>
    </source>
</evidence>
<evidence type="ECO:0000313" key="3">
    <source>
        <dbReference type="Proteomes" id="UP000272942"/>
    </source>
</evidence>
<feature type="compositionally biased region" description="Basic and acidic residues" evidence="1">
    <location>
        <begin position="379"/>
        <end position="389"/>
    </location>
</feature>
<feature type="compositionally biased region" description="Polar residues" evidence="1">
    <location>
        <begin position="219"/>
        <end position="228"/>
    </location>
</feature>
<proteinExistence type="predicted"/>
<dbReference type="WBParaSite" id="ECPE_0000792301-mRNA-1">
    <property type="protein sequence ID" value="ECPE_0000792301-mRNA-1"/>
    <property type="gene ID" value="ECPE_0000792301"/>
</dbReference>
<accession>A0A183ALR7</accession>
<name>A0A183ALR7_9TREM</name>
<dbReference type="AlphaFoldDB" id="A0A183ALR7"/>
<reference evidence="4" key="1">
    <citation type="submission" date="2016-06" db="UniProtKB">
        <authorList>
            <consortium name="WormBaseParasite"/>
        </authorList>
    </citation>
    <scope>IDENTIFICATION</scope>
</reference>
<sequence>MNVPFNTGQRNSCSLCQENCASLVNNSCPKPLRSSPSSTVPPPPQHVPSCSPDDRVGLINPSDLPLLNSDTQSVLPGYLDTVSNQNAHLNTPIASLPISCLSVSNTRDHLSKTDANHVNNVTNETENSKTKLIPDSGQTRLRLPTEQATATIHQPCPNPCPSSPTRTKRRSSSFKLTQNLRNGSNKLVDYSTHNVTVRHRSDTSLHNPFNSIGAPSANLPETSPLDKSSGTRHRCFVIRQSTTETAIDRNEEINLPGHVTVQRAGSVPNESSSAHPYGNEATADMRSSDTAPVALKRGSIVNGTGDVGADRRKSRQTDNTTELLARRTLNGGSTLSLTADPRSRTCCFCWCCCCSCSCMRVRANLQDSKRPSASLDPQSRLDEISADEK</sequence>
<gene>
    <name evidence="2" type="ORF">ECPE_LOCUS7903</name>
</gene>
<feature type="region of interest" description="Disordered" evidence="1">
    <location>
        <begin position="202"/>
        <end position="231"/>
    </location>
</feature>
<dbReference type="Proteomes" id="UP000272942">
    <property type="component" value="Unassembled WGS sequence"/>
</dbReference>
<feature type="region of interest" description="Disordered" evidence="1">
    <location>
        <begin position="151"/>
        <end position="175"/>
    </location>
</feature>
<dbReference type="OrthoDB" id="10266999at2759"/>